<dbReference type="Proteomes" id="UP001589795">
    <property type="component" value="Unassembled WGS sequence"/>
</dbReference>
<feature type="chain" id="PRO_5046594405" evidence="1">
    <location>
        <begin position="18"/>
        <end position="127"/>
    </location>
</feature>
<feature type="signal peptide" evidence="1">
    <location>
        <begin position="1"/>
        <end position="17"/>
    </location>
</feature>
<dbReference type="RefSeq" id="WP_265507746.1">
    <property type="nucleotide sequence ID" value="NZ_JAOTBE010000041.1"/>
</dbReference>
<dbReference type="EMBL" id="JBHLWQ010000019">
    <property type="protein sequence ID" value="MFC0199116.1"/>
    <property type="molecule type" value="Genomic_DNA"/>
</dbReference>
<name>A0ABV6CIP2_9RHOB</name>
<reference evidence="2 3" key="1">
    <citation type="submission" date="2024-09" db="EMBL/GenBank/DDBJ databases">
        <authorList>
            <person name="Sun Q."/>
            <person name="Mori K."/>
        </authorList>
    </citation>
    <scope>NUCLEOTIDE SEQUENCE [LARGE SCALE GENOMIC DNA]</scope>
    <source>
        <strain evidence="2 3">CCM 7904</strain>
    </source>
</reference>
<comment type="caution">
    <text evidence="2">The sequence shown here is derived from an EMBL/GenBank/DDBJ whole genome shotgun (WGS) entry which is preliminary data.</text>
</comment>
<organism evidence="2 3">
    <name type="scientific">Paracoccus rhizosphaerae</name>
    <dbReference type="NCBI Taxonomy" id="1133347"/>
    <lineage>
        <taxon>Bacteria</taxon>
        <taxon>Pseudomonadati</taxon>
        <taxon>Pseudomonadota</taxon>
        <taxon>Alphaproteobacteria</taxon>
        <taxon>Rhodobacterales</taxon>
        <taxon>Paracoccaceae</taxon>
        <taxon>Paracoccus</taxon>
    </lineage>
</organism>
<keyword evidence="1" id="KW-0732">Signal</keyword>
<evidence type="ECO:0000313" key="2">
    <source>
        <dbReference type="EMBL" id="MFC0199116.1"/>
    </source>
</evidence>
<evidence type="ECO:0000256" key="1">
    <source>
        <dbReference type="SAM" id="SignalP"/>
    </source>
</evidence>
<gene>
    <name evidence="2" type="ORF">ACFFIZ_01875</name>
</gene>
<sequence>MRLLAILLLLAPSPAAAFLARNGMEAVQVGTTEIGVPFDSGKMDTDYWCAAGDFAQRALDLPVTTRLWRASPKPRGAGDGILFTLDQSNKAEGAGLSQFGAGPRDGSISIGQAVSAHCRIEIPFFNH</sequence>
<evidence type="ECO:0000313" key="3">
    <source>
        <dbReference type="Proteomes" id="UP001589795"/>
    </source>
</evidence>
<protein>
    <submittedName>
        <fullName evidence="2">Uncharacterized protein</fullName>
    </submittedName>
</protein>
<proteinExistence type="predicted"/>
<accession>A0ABV6CIP2</accession>
<keyword evidence="3" id="KW-1185">Reference proteome</keyword>